<evidence type="ECO:0000313" key="1">
    <source>
        <dbReference type="EMBL" id="ABU76291.1"/>
    </source>
</evidence>
<organism evidence="1 2">
    <name type="scientific">Cronobacter sakazakii (strain ATCC BAA-894)</name>
    <name type="common">Enterobacter sakazakii</name>
    <dbReference type="NCBI Taxonomy" id="290339"/>
    <lineage>
        <taxon>Bacteria</taxon>
        <taxon>Pseudomonadati</taxon>
        <taxon>Pseudomonadota</taxon>
        <taxon>Gammaproteobacteria</taxon>
        <taxon>Enterobacterales</taxon>
        <taxon>Enterobacteriaceae</taxon>
        <taxon>Cronobacter</taxon>
    </lineage>
</organism>
<keyword evidence="2" id="KW-1185">Reference proteome</keyword>
<reference evidence="1 2" key="1">
    <citation type="journal article" date="2010" name="PLoS ONE">
        <title>Genome sequence of Cronobacter sakazakii BAA-894 and comparative genomic hybridization analysis with other Cronobacter species.</title>
        <authorList>
            <person name="Kucerova E."/>
            <person name="Clifton S.W."/>
            <person name="Xia X.Q."/>
            <person name="Long F."/>
            <person name="Porwollik S."/>
            <person name="Fulton L."/>
            <person name="Fronick C."/>
            <person name="Minx P."/>
            <person name="Kyung K."/>
            <person name="Warren W."/>
            <person name="Fulton R."/>
            <person name="Feng D."/>
            <person name="Wollam A."/>
            <person name="Shah N."/>
            <person name="Bhonagiri V."/>
            <person name="Nash W.E."/>
            <person name="Hallsworth-Pepin K."/>
            <person name="Wilson R.K."/>
            <person name="McClelland M."/>
            <person name="Forsythe S.J."/>
        </authorList>
    </citation>
    <scope>NUCLEOTIDE SEQUENCE [LARGE SCALE GENOMIC DNA]</scope>
    <source>
        <strain evidence="1 2">ATCC BAA-894</strain>
    </source>
</reference>
<dbReference type="Proteomes" id="UP000000260">
    <property type="component" value="Chromosome"/>
</dbReference>
<accession>A7MLQ9</accession>
<sequence length="130" mass="13410">MCFGFDVINGSGRDWPAVAQTLLADVPVTFKDAGADDIPLTAVAALVAAQPSLVLLPAFITVSLAITRTVCSSAGTSALAASSRDSGWHSGSSNKKATSKTGGFMFMTAKVKGFYLFRSCSTLISAGMPR</sequence>
<proteinExistence type="predicted"/>
<dbReference type="EMBL" id="CP000783">
    <property type="protein sequence ID" value="ABU76291.1"/>
    <property type="molecule type" value="Genomic_DNA"/>
</dbReference>
<name>A7MLQ9_CROS8</name>
<protein>
    <submittedName>
        <fullName evidence="1">Uncharacterized protein</fullName>
    </submittedName>
</protein>
<dbReference type="KEGG" id="esa:ESA_01022"/>
<gene>
    <name evidence="1" type="ordered locus">ESA_01022</name>
</gene>
<dbReference type="HOGENOM" id="CLU_1934529_0_0_6"/>
<dbReference type="AlphaFoldDB" id="A7MLQ9"/>
<evidence type="ECO:0000313" key="2">
    <source>
        <dbReference type="Proteomes" id="UP000000260"/>
    </source>
</evidence>